<feature type="region of interest" description="Disordered" evidence="1">
    <location>
        <begin position="1673"/>
        <end position="1735"/>
    </location>
</feature>
<dbReference type="InterPro" id="IPR036691">
    <property type="entry name" value="Endo/exonu/phosph_ase_sf"/>
</dbReference>
<dbReference type="Gene3D" id="3.60.10.10">
    <property type="entry name" value="Endonuclease/exonuclease/phosphatase"/>
    <property type="match status" value="1"/>
</dbReference>
<protein>
    <recommendedName>
        <fullName evidence="4">Endonuclease/exonuclease/phosphatase domain-containing protein</fullName>
    </recommendedName>
</protein>
<evidence type="ECO:0000313" key="2">
    <source>
        <dbReference type="EMBL" id="GAC76418.1"/>
    </source>
</evidence>
<gene>
    <name evidence="2" type="ORF">PANT_22c00017</name>
</gene>
<feature type="region of interest" description="Disordered" evidence="1">
    <location>
        <begin position="1559"/>
        <end position="1591"/>
    </location>
</feature>
<evidence type="ECO:0000256" key="1">
    <source>
        <dbReference type="SAM" id="MobiDB-lite"/>
    </source>
</evidence>
<accession>M9MFR0</accession>
<organism evidence="2 3">
    <name type="scientific">Pseudozyma antarctica (strain T-34)</name>
    <name type="common">Yeast</name>
    <name type="synonym">Candida antarctica</name>
    <dbReference type="NCBI Taxonomy" id="1151754"/>
    <lineage>
        <taxon>Eukaryota</taxon>
        <taxon>Fungi</taxon>
        <taxon>Dikarya</taxon>
        <taxon>Basidiomycota</taxon>
        <taxon>Ustilaginomycotina</taxon>
        <taxon>Ustilaginomycetes</taxon>
        <taxon>Ustilaginales</taxon>
        <taxon>Ustilaginaceae</taxon>
        <taxon>Moesziomyces</taxon>
    </lineage>
</organism>
<feature type="region of interest" description="Disordered" evidence="1">
    <location>
        <begin position="373"/>
        <end position="400"/>
    </location>
</feature>
<sequence length="1735" mass="192665">MSTSSSSVPFSVARSGNAALSVGGPGFKIASWNAFNIKSRMVDLKDPTNDALRTADILCLQECRAVPKGGGHISGSKAAQWIAPFWTSGTNAVLTHDCGVVCRLPHEAMDILFAGDRALLVRIQLKADLLDGVASKTLYVWSIHGASNNSQGWFSQKNLPFHLFYPDRWVNQDPPLVLVGADWNAFPKRFADTAGVSYMNTKWNPIADLIDPVGLVDCYRHVHPAGSSFSRVNRRLGRYSARRIDLVHVSTSLAPYLTEAEHVSTTSDHRAVLVTVGRPEESRTPDQPLSHDEAFYKDVQVRSYLWAWESSRSPPFASSSSSLPSPSPSLDTSDAEMSSPPFIAPSTPLDLLPDFFAWQSVKQEVLARVMEVQEQVRTEQSRRRQTPRERTLDDASADPQHRHTMEARLRRQIFATTAESKSKWPEDSAPFVPVGSKGIERGMDITAHLAGRHMTMDPVDLEVAEDSIFPASPRNLSDPGARVLKESFNEVEMLSNLASIPQRPGPDGLHPGVVPLVAEVAVPFLVALLNRLGHDLKLPEGQPHILGEPYRQEAAEEHDLDAFRLLLTPNWDYGLLTSTLAERFWDACEVDEIFSPWNLKACRSREAEGILAVFQGWLDLAALSRSPIRVVVVGIEDLYEQLERDFVIRLLIWYGFPASTILAVKALLCSATLVVQIGDDSSLRQDLPMERGLVRGDQLSEVLAALVVQIFMDVLNVCRGPSKLPLLALDSHVLVCLPDEKKNEDAIDVALRFFSRATGVDFLSGKEIFVPETSAEEQDQDLPSADAHESAYSAESEDTYVDEGDSDLDDLADGENLANTDEQCEFRHRAYTISVGERVPRRLLPCLISRVESYFASFGYANLGTKVEGANWITTTVCSQLSFNALVSHFADELRRLIRNFLSGPQTIAWTTLTTAKARGGFGVLDPQTLLLSHCGALVARLATSRHTEHGKLFRQGFGKNLVQVHKASSTALLLRGQDSNPLPGTFLNKRIERLSWHHGSFWDRCLHTLARLHVSFVPDWESYSLEEILALPWRSPALYGCDLEGLTETMYRDCMAAGLWSWADVIWYNERRPGRSRKLDFSSLPICPVLTKGLELHWKGRINRLDWDDPSSTRRTQVANGTSVFRSRWDDYWKALPEGLRSKLKTIPDHYGVEKDLAKATDSQSSHTRPFVWEPALFELPWRHLTIASTPLAEADFQTILDWLESGTVIVPSWPFIPAGQQRSSKMANRRQSRHGHDITMDEMDLRWCFVWREAHQERLPGPVQDHLQLFLLHRPRRAILFGAGAPPRPDRDWQTRGTFSTVATSATGGEADDDADDDIYDAQGTDSALPAGSSNPCPEGCCSRDTPSHGFWECPLAQDVWKEAVVVLRGFCPELVEHIDLARTTIQNVVYGWTSIPAAKPRHRLLVWRAAVVSFLSHFREVAITNNLRSRQPVRFKHRERHPQAWITTRIQQTIKLNWKSVSPHSDAEVQAFEESWLLDADPVFGAIRYTDAAVAYLFVPDSQAAAQTSASASESKVPKVAGGSAKASSQRASPGPNAPLEPWTLDRRGLIRVDPPQAKAIGGLLQDKGKRRARSEDEDESDSADDGSVRCLRHKGKRRAVILDEDEDEDEDACVVGEDEKDPFGLPFPEQEPDASMVIQDSEDELDVGPADNHLVPQSDSDSDVVFCGVKAASPPARAPTPVRQPGPSRARTIAPMAAAPPSRSSGRQKRSLAKAAQAPGQTKLDRFFGSR</sequence>
<feature type="compositionally biased region" description="Low complexity" evidence="1">
    <location>
        <begin position="1698"/>
        <end position="1709"/>
    </location>
</feature>
<feature type="region of interest" description="Disordered" evidence="1">
    <location>
        <begin position="773"/>
        <end position="800"/>
    </location>
</feature>
<evidence type="ECO:0008006" key="4">
    <source>
        <dbReference type="Google" id="ProtNLM"/>
    </source>
</evidence>
<reference evidence="3" key="1">
    <citation type="journal article" date="2013" name="Genome Announc.">
        <title>Genome sequence of the basidiomycetous yeast Pseudozyma antarctica T-34, a producer of the glycolipid biosurfactants mannosylerythritol lipids.</title>
        <authorList>
            <person name="Morita T."/>
            <person name="Koike H."/>
            <person name="Koyama Y."/>
            <person name="Hagiwara H."/>
            <person name="Ito E."/>
            <person name="Fukuoka T."/>
            <person name="Imura T."/>
            <person name="Machida M."/>
            <person name="Kitamoto D."/>
        </authorList>
    </citation>
    <scope>NUCLEOTIDE SEQUENCE [LARGE SCALE GENOMIC DNA]</scope>
    <source>
        <strain evidence="3">T-34</strain>
    </source>
</reference>
<dbReference type="Proteomes" id="UP000011976">
    <property type="component" value="Unassembled WGS sequence"/>
</dbReference>
<feature type="compositionally biased region" description="Basic and acidic residues" evidence="1">
    <location>
        <begin position="374"/>
        <end position="400"/>
    </location>
</feature>
<dbReference type="STRING" id="1151754.M9MFR0"/>
<feature type="region of interest" description="Disordered" evidence="1">
    <location>
        <begin position="1512"/>
        <end position="1546"/>
    </location>
</feature>
<name>M9MFR0_PSEA3</name>
<feature type="region of interest" description="Disordered" evidence="1">
    <location>
        <begin position="314"/>
        <end position="342"/>
    </location>
</feature>
<evidence type="ECO:0000313" key="3">
    <source>
        <dbReference type="Proteomes" id="UP000011976"/>
    </source>
</evidence>
<dbReference type="EMBL" id="DF196788">
    <property type="protein sequence ID" value="GAC76418.1"/>
    <property type="molecule type" value="Genomic_DNA"/>
</dbReference>
<feature type="compositionally biased region" description="Acidic residues" evidence="1">
    <location>
        <begin position="1579"/>
        <end position="1588"/>
    </location>
</feature>
<proteinExistence type="predicted"/>
<feature type="compositionally biased region" description="Low complexity" evidence="1">
    <location>
        <begin position="314"/>
        <end position="324"/>
    </location>
</feature>
<dbReference type="SUPFAM" id="SSF56219">
    <property type="entry name" value="DNase I-like"/>
    <property type="match status" value="1"/>
</dbReference>